<reference evidence="3" key="1">
    <citation type="journal article" date="2019" name="Int. J. Syst. Evol. Microbiol.">
        <title>The Global Catalogue of Microorganisms (GCM) 10K type strain sequencing project: providing services to taxonomists for standard genome sequencing and annotation.</title>
        <authorList>
            <consortium name="The Broad Institute Genomics Platform"/>
            <consortium name="The Broad Institute Genome Sequencing Center for Infectious Disease"/>
            <person name="Wu L."/>
            <person name="Ma J."/>
        </authorList>
    </citation>
    <scope>NUCLEOTIDE SEQUENCE [LARGE SCALE GENOMIC DNA]</scope>
    <source>
        <strain evidence="3">CCUG 55585</strain>
    </source>
</reference>
<accession>A0ABW2YFF5</accession>
<protein>
    <submittedName>
        <fullName evidence="2">MerC domain-containing protein</fullName>
    </submittedName>
</protein>
<dbReference type="InterPro" id="IPR004891">
    <property type="entry name" value="Mercury-R_MerC"/>
</dbReference>
<evidence type="ECO:0000256" key="1">
    <source>
        <dbReference type="SAM" id="Phobius"/>
    </source>
</evidence>
<keyword evidence="1" id="KW-1133">Transmembrane helix</keyword>
<feature type="transmembrane region" description="Helical" evidence="1">
    <location>
        <begin position="111"/>
        <end position="131"/>
    </location>
</feature>
<keyword evidence="1" id="KW-0472">Membrane</keyword>
<evidence type="ECO:0000313" key="2">
    <source>
        <dbReference type="EMBL" id="MFD0725618.1"/>
    </source>
</evidence>
<sequence>MFQNKNHPPEVMPPASMTLHKADRVGFAASFLCAIHCALWPWLLALAPAFGLEVGGWIDLDQAFVVFASLLGVSTLSLGWRRHRAFHAWALLVPGLVLVWLGAFSPLHDHSVIHAIVMTVGGLLLALAHLVNLRLTHSAAAAQA</sequence>
<organism evidence="2 3">
    <name type="scientific">Lysobacter brunescens</name>
    <dbReference type="NCBI Taxonomy" id="262323"/>
    <lineage>
        <taxon>Bacteria</taxon>
        <taxon>Pseudomonadati</taxon>
        <taxon>Pseudomonadota</taxon>
        <taxon>Gammaproteobacteria</taxon>
        <taxon>Lysobacterales</taxon>
        <taxon>Lysobacteraceae</taxon>
        <taxon>Lysobacter</taxon>
    </lineage>
</organism>
<feature type="transmembrane region" description="Helical" evidence="1">
    <location>
        <begin position="63"/>
        <end position="80"/>
    </location>
</feature>
<keyword evidence="3" id="KW-1185">Reference proteome</keyword>
<name>A0ABW2YFF5_9GAMM</name>
<dbReference type="EMBL" id="JBHTIF010000001">
    <property type="protein sequence ID" value="MFD0725618.1"/>
    <property type="molecule type" value="Genomic_DNA"/>
</dbReference>
<keyword evidence="1" id="KW-0812">Transmembrane</keyword>
<dbReference type="RefSeq" id="WP_386823208.1">
    <property type="nucleotide sequence ID" value="NZ_JBHTIF010000001.1"/>
</dbReference>
<feature type="transmembrane region" description="Helical" evidence="1">
    <location>
        <begin position="25"/>
        <end position="43"/>
    </location>
</feature>
<dbReference type="Pfam" id="PF03203">
    <property type="entry name" value="MerC"/>
    <property type="match status" value="1"/>
</dbReference>
<gene>
    <name evidence="2" type="ORF">ACFQ0E_08400</name>
</gene>
<comment type="caution">
    <text evidence="2">The sequence shown here is derived from an EMBL/GenBank/DDBJ whole genome shotgun (WGS) entry which is preliminary data.</text>
</comment>
<feature type="transmembrane region" description="Helical" evidence="1">
    <location>
        <begin position="87"/>
        <end position="105"/>
    </location>
</feature>
<dbReference type="Proteomes" id="UP001597110">
    <property type="component" value="Unassembled WGS sequence"/>
</dbReference>
<evidence type="ECO:0000313" key="3">
    <source>
        <dbReference type="Proteomes" id="UP001597110"/>
    </source>
</evidence>
<proteinExistence type="predicted"/>